<dbReference type="GeneID" id="29118484"/>
<dbReference type="KEGG" id="aalt:CC77DRAFT_719197"/>
<dbReference type="Pfam" id="PF26639">
    <property type="entry name" value="Het-6_barrel"/>
    <property type="match status" value="1"/>
</dbReference>
<name>A0A177DXC5_ALTAL</name>
<dbReference type="InterPro" id="IPR052895">
    <property type="entry name" value="HetReg/Transcr_Mod"/>
</dbReference>
<dbReference type="EMBL" id="KV441473">
    <property type="protein sequence ID" value="OAG23439.1"/>
    <property type="molecule type" value="Genomic_DNA"/>
</dbReference>
<dbReference type="OMA" id="FFRCWVL"/>
<dbReference type="VEuPathDB" id="FungiDB:CC77DRAFT_719197"/>
<dbReference type="Pfam" id="PF06985">
    <property type="entry name" value="HET"/>
    <property type="match status" value="1"/>
</dbReference>
<dbReference type="PANTHER" id="PTHR24148">
    <property type="entry name" value="ANKYRIN REPEAT DOMAIN-CONTAINING PROTEIN 39 HOMOLOG-RELATED"/>
    <property type="match status" value="1"/>
</dbReference>
<evidence type="ECO:0000313" key="3">
    <source>
        <dbReference type="Proteomes" id="UP000077248"/>
    </source>
</evidence>
<evidence type="ECO:0000259" key="1">
    <source>
        <dbReference type="Pfam" id="PF06985"/>
    </source>
</evidence>
<dbReference type="Proteomes" id="UP000077248">
    <property type="component" value="Unassembled WGS sequence"/>
</dbReference>
<proteinExistence type="predicted"/>
<organism evidence="2 3">
    <name type="scientific">Alternaria alternata</name>
    <name type="common">Alternaria rot fungus</name>
    <name type="synonym">Torula alternata</name>
    <dbReference type="NCBI Taxonomy" id="5599"/>
    <lineage>
        <taxon>Eukaryota</taxon>
        <taxon>Fungi</taxon>
        <taxon>Dikarya</taxon>
        <taxon>Ascomycota</taxon>
        <taxon>Pezizomycotina</taxon>
        <taxon>Dothideomycetes</taxon>
        <taxon>Pleosporomycetidae</taxon>
        <taxon>Pleosporales</taxon>
        <taxon>Pleosporineae</taxon>
        <taxon>Pleosporaceae</taxon>
        <taxon>Alternaria</taxon>
        <taxon>Alternaria sect. Alternaria</taxon>
        <taxon>Alternaria alternata complex</taxon>
    </lineage>
</organism>
<reference evidence="2 3" key="1">
    <citation type="submission" date="2016-05" db="EMBL/GenBank/DDBJ databases">
        <title>Comparative analysis of secretome profiles of manganese(II)-oxidizing ascomycete fungi.</title>
        <authorList>
            <consortium name="DOE Joint Genome Institute"/>
            <person name="Zeiner C.A."/>
            <person name="Purvine S.O."/>
            <person name="Zink E.M."/>
            <person name="Wu S."/>
            <person name="Pasa-Tolic L."/>
            <person name="Chaput D.L."/>
            <person name="Haridas S."/>
            <person name="Grigoriev I.V."/>
            <person name="Santelli C.M."/>
            <person name="Hansel C.M."/>
        </authorList>
    </citation>
    <scope>NUCLEOTIDE SEQUENCE [LARGE SCALE GENOMIC DNA]</scope>
    <source>
        <strain evidence="2 3">SRC1lrK2f</strain>
    </source>
</reference>
<dbReference type="PANTHER" id="PTHR24148:SF73">
    <property type="entry name" value="HET DOMAIN PROTEIN (AFU_ORTHOLOGUE AFUA_8G01020)"/>
    <property type="match status" value="1"/>
</dbReference>
<gene>
    <name evidence="2" type="ORF">CC77DRAFT_719197</name>
</gene>
<feature type="domain" description="Heterokaryon incompatibility" evidence="1">
    <location>
        <begin position="145"/>
        <end position="327"/>
    </location>
</feature>
<dbReference type="InterPro" id="IPR010730">
    <property type="entry name" value="HET"/>
</dbReference>
<sequence>MPFVILVNFHTRFSMAIPHDQLKVIAHLGRRNERCEFSVLAITSLPVSTLRHFLSQVLHYRHSPCAERQRRSHRINRCLDDASARLELVSSPTMDASLPGPRGLYAPLPTATSIRVIELHSLQDDNAPINCTLHLTDLERETLDFQALSYTWGDPLYRYWFDRKKHTTWVRDVPIVCNGVSVDVTVNLEHALRAICTRRMNCHELKHQVQYLWIDKLCINQDDVQERNTQVGLMAQIYSKASLVISWLGPADKDSDQAIPLMQRLNKLQCFDDMQGHQQCSNYSDFMERILSEDDTTEIDSIPKEQYEKLTRFLARQYFFRCWVLQEIMLARRICMLCGTEIVDFSDLQRVALLVAWIKKHHLHYPIGQALDLPIKPNRNFDHEKAILELFQDRWRLLYKTEVQEQKLLFTFEQLLTLARMSGCANPKDKIFALLGIVPRGAFGISVDYNKTTEQVYSEAIQRLIQETKNLNCLSWVTDRSLRRFPNSPTWVGEFDDKAEQSELAFASVGYNATLGSILDVMDTEPDSNSVLRVQGVEIGRIVELAEPWEWHGGRLKFDPQWVTLTLNLPKVYRPTGKPRGETLVTTLVANHVDHLPLDHQPDMDHFKYVVRRLTCAAVVRYLHYLFYYSDRTKSGIAYRDKALPFLHDLDMLSEGDNTGFITSSAEVRQAEQQSCTCSANLSFVDISSASLPRPPPDSECPYIADFNRPNPRSHPYRTSISDRIARLGAAASDADIKRDWRDHNFGRAANRHGQFRRLARTNNGYLGLVSTSCEVGDAVWLLQGASVPYVLRGTGKLAGDEGTGSVWEVVGDAYVHGVMQGEIWKDVKDQLVDIELV</sequence>
<protein>
    <submittedName>
        <fullName evidence="2">HET-domain-containing protein</fullName>
    </submittedName>
</protein>
<accession>A0A177DXC5</accession>
<dbReference type="RefSeq" id="XP_018388860.1">
    <property type="nucleotide sequence ID" value="XM_018532890.1"/>
</dbReference>
<keyword evidence="3" id="KW-1185">Reference proteome</keyword>
<dbReference type="AlphaFoldDB" id="A0A177DXC5"/>
<evidence type="ECO:0000313" key="2">
    <source>
        <dbReference type="EMBL" id="OAG23439.1"/>
    </source>
</evidence>